<dbReference type="RefSeq" id="XP_067176462.1">
    <property type="nucleotide sequence ID" value="XM_067319183.1"/>
</dbReference>
<evidence type="ECO:0000256" key="1">
    <source>
        <dbReference type="SAM" id="MobiDB-lite"/>
    </source>
</evidence>
<protein>
    <submittedName>
        <fullName evidence="2">Uncharacterized protein</fullName>
    </submittedName>
</protein>
<evidence type="ECO:0000313" key="2">
    <source>
        <dbReference type="EMBL" id="KAG5471488.1"/>
    </source>
</evidence>
<feature type="region of interest" description="Disordered" evidence="1">
    <location>
        <begin position="348"/>
        <end position="372"/>
    </location>
</feature>
<dbReference type="AlphaFoldDB" id="A0A836KMR8"/>
<dbReference type="OrthoDB" id="266255at2759"/>
<name>A0A836KMR8_9TRYP</name>
<accession>A0A836KMR8</accession>
<feature type="region of interest" description="Disordered" evidence="1">
    <location>
        <begin position="43"/>
        <end position="84"/>
    </location>
</feature>
<gene>
    <name evidence="2" type="ORF">LSCM1_01580</name>
</gene>
<feature type="compositionally biased region" description="Polar residues" evidence="1">
    <location>
        <begin position="231"/>
        <end position="244"/>
    </location>
</feature>
<feature type="compositionally biased region" description="Basic residues" evidence="1">
    <location>
        <begin position="111"/>
        <end position="121"/>
    </location>
</feature>
<dbReference type="Proteomes" id="UP000673552">
    <property type="component" value="Unassembled WGS sequence"/>
</dbReference>
<dbReference type="GeneID" id="92511695"/>
<comment type="caution">
    <text evidence="2">The sequence shown here is derived from an EMBL/GenBank/DDBJ whole genome shotgun (WGS) entry which is preliminary data.</text>
</comment>
<evidence type="ECO:0000313" key="3">
    <source>
        <dbReference type="Proteomes" id="UP000673552"/>
    </source>
</evidence>
<dbReference type="KEGG" id="lmat:92511695"/>
<organism evidence="2 3">
    <name type="scientific">Leishmania martiniquensis</name>
    <dbReference type="NCBI Taxonomy" id="1580590"/>
    <lineage>
        <taxon>Eukaryota</taxon>
        <taxon>Discoba</taxon>
        <taxon>Euglenozoa</taxon>
        <taxon>Kinetoplastea</taxon>
        <taxon>Metakinetoplastina</taxon>
        <taxon>Trypanosomatida</taxon>
        <taxon>Trypanosomatidae</taxon>
        <taxon>Leishmaniinae</taxon>
        <taxon>Leishmania</taxon>
    </lineage>
</organism>
<feature type="region of interest" description="Disordered" evidence="1">
    <location>
        <begin position="185"/>
        <end position="245"/>
    </location>
</feature>
<reference evidence="3" key="2">
    <citation type="journal article" date="2021" name="Sci. Data">
        <title>Chromosome-scale genome sequencing, assembly and annotation of six genomes from subfamily Leishmaniinae.</title>
        <authorList>
            <person name="Almutairi H."/>
            <person name="Urbaniak M.D."/>
            <person name="Bates M.D."/>
            <person name="Jariyapan N."/>
            <person name="Kwakye-Nuako G."/>
            <person name="Thomaz Soccol V."/>
            <person name="Al-Salem W.S."/>
            <person name="Dillon R.J."/>
            <person name="Bates P.A."/>
            <person name="Gatherer D."/>
        </authorList>
    </citation>
    <scope>NUCLEOTIDE SEQUENCE [LARGE SCALE GENOMIC DNA]</scope>
</reference>
<dbReference type="EMBL" id="JAFEUZ010000031">
    <property type="protein sequence ID" value="KAG5471488.1"/>
    <property type="molecule type" value="Genomic_DNA"/>
</dbReference>
<sequence>MGAGSSAEANGLSNSSTCNSTLELFDIRSISLSAEADIAPPLHAKGIAPRPMATTPKKAPPNQTHAPLATNRAAKRGSPPVGAAAPFGQDEEVPTLHACEEIKGLPVKVQPHSRARVKGQRSKAERSSPSSWRPLREPLPECLTREDRHRITNRARPSCGGQHSCLSSYGTSMADALAAVVERRKKTLQRRPPTKETQDLLPQLEGKRGKDKGAAGADGEVPWRTRHTRPNDASESLSRSTSHSPALPVFASAGMPMVPRPASTMGVTSGEVHSFCLFSCNDQSASTGPVEEELHSFIDDGGYGTFLADMKLESSMSIVTEAAPAPQPAVTQQLTAARVAALSAGPESSAFSLRPPRARRSASLPSKRSRRGSFVSFGGEVRLV</sequence>
<feature type="compositionally biased region" description="Low complexity" evidence="1">
    <location>
        <begin position="348"/>
        <end position="366"/>
    </location>
</feature>
<reference evidence="3" key="1">
    <citation type="journal article" date="2021" name="Microbiol. Resour. Announc.">
        <title>LGAAP: Leishmaniinae Genome Assembly and Annotation Pipeline.</title>
        <authorList>
            <person name="Almutairi H."/>
            <person name="Urbaniak M.D."/>
            <person name="Bates M.D."/>
            <person name="Jariyapan N."/>
            <person name="Kwakye-Nuako G."/>
            <person name="Thomaz-Soccol V."/>
            <person name="Al-Salem W.S."/>
            <person name="Dillon R.J."/>
            <person name="Bates P.A."/>
            <person name="Gatherer D."/>
        </authorList>
    </citation>
    <scope>NUCLEOTIDE SEQUENCE [LARGE SCALE GENOMIC DNA]</scope>
</reference>
<feature type="region of interest" description="Disordered" evidence="1">
    <location>
        <begin position="110"/>
        <end position="137"/>
    </location>
</feature>
<keyword evidence="3" id="KW-1185">Reference proteome</keyword>
<proteinExistence type="predicted"/>